<protein>
    <submittedName>
        <fullName evidence="3">PPOX class F420-dependent oxidoreductase</fullName>
        <ecNumber evidence="3">1.-.-.-</ecNumber>
    </submittedName>
</protein>
<dbReference type="InterPro" id="IPR052019">
    <property type="entry name" value="F420H2_bilvrd_red/Heme_oxyg"/>
</dbReference>
<evidence type="ECO:0000259" key="2">
    <source>
        <dbReference type="Pfam" id="PF01243"/>
    </source>
</evidence>
<feature type="domain" description="Pyridoxamine 5'-phosphate oxidase N-terminal" evidence="2">
    <location>
        <begin position="5"/>
        <end position="126"/>
    </location>
</feature>
<evidence type="ECO:0000256" key="1">
    <source>
        <dbReference type="ARBA" id="ARBA00023002"/>
    </source>
</evidence>
<dbReference type="EC" id="1.-.-.-" evidence="3"/>
<dbReference type="RefSeq" id="WP_378057859.1">
    <property type="nucleotide sequence ID" value="NZ_JBHSIS010000009.1"/>
</dbReference>
<comment type="caution">
    <text evidence="3">The sequence shown here is derived from an EMBL/GenBank/DDBJ whole genome shotgun (WGS) entry which is preliminary data.</text>
</comment>
<dbReference type="EMBL" id="JBHSIS010000009">
    <property type="protein sequence ID" value="MFC4855891.1"/>
    <property type="molecule type" value="Genomic_DNA"/>
</dbReference>
<dbReference type="GO" id="GO:0016491">
    <property type="term" value="F:oxidoreductase activity"/>
    <property type="evidence" value="ECO:0007669"/>
    <property type="project" value="UniProtKB-KW"/>
</dbReference>
<dbReference type="InterPro" id="IPR012349">
    <property type="entry name" value="Split_barrel_FMN-bd"/>
</dbReference>
<evidence type="ECO:0000313" key="4">
    <source>
        <dbReference type="Proteomes" id="UP001595859"/>
    </source>
</evidence>
<gene>
    <name evidence="3" type="ORF">ACFPCV_20455</name>
</gene>
<dbReference type="Gene3D" id="2.30.110.10">
    <property type="entry name" value="Electron Transport, Fmn-binding Protein, Chain A"/>
    <property type="match status" value="1"/>
</dbReference>
<accession>A0ABV9S5K4</accession>
<dbReference type="InterPro" id="IPR011576">
    <property type="entry name" value="Pyridox_Oxase_N"/>
</dbReference>
<dbReference type="Proteomes" id="UP001595859">
    <property type="component" value="Unassembled WGS sequence"/>
</dbReference>
<dbReference type="SUPFAM" id="SSF50475">
    <property type="entry name" value="FMN-binding split barrel"/>
    <property type="match status" value="1"/>
</dbReference>
<name>A0ABV9S5K4_9PSEU</name>
<dbReference type="PANTHER" id="PTHR35176">
    <property type="entry name" value="HEME OXYGENASE HI_0854-RELATED"/>
    <property type="match status" value="1"/>
</dbReference>
<proteinExistence type="predicted"/>
<sequence length="136" mass="15463">MDLDDAREFVRTQHHAVLATTRSDGAPQMSPVVAAVDEAGFVVVSTRETAYKVRNLRRDPKVSLCVLPDNFFGRWLQLDGVADIVSLPDAMTALEDYYRRISGEHPDWDEYRSMMRTEQRVLLRIRLLRAGPDNSG</sequence>
<keyword evidence="4" id="KW-1185">Reference proteome</keyword>
<organism evidence="3 4">
    <name type="scientific">Actinophytocola glycyrrhizae</name>
    <dbReference type="NCBI Taxonomy" id="2044873"/>
    <lineage>
        <taxon>Bacteria</taxon>
        <taxon>Bacillati</taxon>
        <taxon>Actinomycetota</taxon>
        <taxon>Actinomycetes</taxon>
        <taxon>Pseudonocardiales</taxon>
        <taxon>Pseudonocardiaceae</taxon>
    </lineage>
</organism>
<evidence type="ECO:0000313" key="3">
    <source>
        <dbReference type="EMBL" id="MFC4855891.1"/>
    </source>
</evidence>
<dbReference type="PANTHER" id="PTHR35176:SF2">
    <property type="entry name" value="F420H(2)-DEPENDENT REDUCTASE RV1155"/>
    <property type="match status" value="1"/>
</dbReference>
<dbReference type="NCBIfam" id="TIGR03618">
    <property type="entry name" value="Rv1155_F420"/>
    <property type="match status" value="1"/>
</dbReference>
<reference evidence="4" key="1">
    <citation type="journal article" date="2019" name="Int. J. Syst. Evol. Microbiol.">
        <title>The Global Catalogue of Microorganisms (GCM) 10K type strain sequencing project: providing services to taxonomists for standard genome sequencing and annotation.</title>
        <authorList>
            <consortium name="The Broad Institute Genomics Platform"/>
            <consortium name="The Broad Institute Genome Sequencing Center for Infectious Disease"/>
            <person name="Wu L."/>
            <person name="Ma J."/>
        </authorList>
    </citation>
    <scope>NUCLEOTIDE SEQUENCE [LARGE SCALE GENOMIC DNA]</scope>
    <source>
        <strain evidence="4">ZS-22-S1</strain>
    </source>
</reference>
<dbReference type="InterPro" id="IPR019920">
    <property type="entry name" value="F420-binding_dom_put"/>
</dbReference>
<keyword evidence="1 3" id="KW-0560">Oxidoreductase</keyword>
<dbReference type="Pfam" id="PF01243">
    <property type="entry name" value="PNPOx_N"/>
    <property type="match status" value="1"/>
</dbReference>